<dbReference type="AlphaFoldDB" id="A0A6C0L9E4"/>
<name>A0A6C0L9E4_9ZZZZ</name>
<dbReference type="EMBL" id="MN740446">
    <property type="protein sequence ID" value="QHU26920.1"/>
    <property type="molecule type" value="Genomic_DNA"/>
</dbReference>
<protein>
    <submittedName>
        <fullName evidence="1">Uncharacterized protein</fullName>
    </submittedName>
</protein>
<proteinExistence type="predicted"/>
<sequence length="302" mass="35590">MHNTLIDNVLGYIQEYSIKDEEINIVGWCFHKIQGVLPIRVNYNNNTFYDNFSNTFKLCLRPDVYNGTYNNNNILNCGWNMDVKQPELIELFNLEMKIDGEWKTVFDFLFYDTNSSNIPSFIVVDNFYKHPKQIRDFALRQNFQEHPKYHKGKRTEKVYRFPNLKSRFEDILGCKIKNWEEYGVNCCFQSCIAGEQLVYHTDIQQYAGIIFLTPDAPPESGTTFYRSKNTKNMKVNDDYNDVFTTGVLDQSQFDVVDVVGNRFNRLVLFDAQMIHAASSYFGNNLYNGRLFQLFFFDLEMKN</sequence>
<reference evidence="1" key="1">
    <citation type="journal article" date="2020" name="Nature">
        <title>Giant virus diversity and host interactions through global metagenomics.</title>
        <authorList>
            <person name="Schulz F."/>
            <person name="Roux S."/>
            <person name="Paez-Espino D."/>
            <person name="Jungbluth S."/>
            <person name="Walsh D.A."/>
            <person name="Denef V.J."/>
            <person name="McMahon K.D."/>
            <person name="Konstantinidis K.T."/>
            <person name="Eloe-Fadrosh E.A."/>
            <person name="Kyrpides N.C."/>
            <person name="Woyke T."/>
        </authorList>
    </citation>
    <scope>NUCLEOTIDE SEQUENCE</scope>
    <source>
        <strain evidence="1">GVMAG-M-3300027759-42</strain>
    </source>
</reference>
<evidence type="ECO:0000313" key="1">
    <source>
        <dbReference type="EMBL" id="QHU26920.1"/>
    </source>
</evidence>
<organism evidence="1">
    <name type="scientific">viral metagenome</name>
    <dbReference type="NCBI Taxonomy" id="1070528"/>
    <lineage>
        <taxon>unclassified sequences</taxon>
        <taxon>metagenomes</taxon>
        <taxon>organismal metagenomes</taxon>
    </lineage>
</organism>
<accession>A0A6C0L9E4</accession>